<reference evidence="1 2" key="1">
    <citation type="submission" date="2023-03" db="EMBL/GenBank/DDBJ databases">
        <title>High recombination rates correlate with genetic variation in Cardiocondyla obscurior ants.</title>
        <authorList>
            <person name="Errbii M."/>
        </authorList>
    </citation>
    <scope>NUCLEOTIDE SEQUENCE [LARGE SCALE GENOMIC DNA]</scope>
    <source>
        <strain evidence="1">Alpha-2009</strain>
        <tissue evidence="1">Whole body</tissue>
    </source>
</reference>
<evidence type="ECO:0000313" key="1">
    <source>
        <dbReference type="EMBL" id="KAL0132541.1"/>
    </source>
</evidence>
<organism evidence="1 2">
    <name type="scientific">Cardiocondyla obscurior</name>
    <dbReference type="NCBI Taxonomy" id="286306"/>
    <lineage>
        <taxon>Eukaryota</taxon>
        <taxon>Metazoa</taxon>
        <taxon>Ecdysozoa</taxon>
        <taxon>Arthropoda</taxon>
        <taxon>Hexapoda</taxon>
        <taxon>Insecta</taxon>
        <taxon>Pterygota</taxon>
        <taxon>Neoptera</taxon>
        <taxon>Endopterygota</taxon>
        <taxon>Hymenoptera</taxon>
        <taxon>Apocrita</taxon>
        <taxon>Aculeata</taxon>
        <taxon>Formicoidea</taxon>
        <taxon>Formicidae</taxon>
        <taxon>Myrmicinae</taxon>
        <taxon>Cardiocondyla</taxon>
    </lineage>
</organism>
<comment type="caution">
    <text evidence="1">The sequence shown here is derived from an EMBL/GenBank/DDBJ whole genome shotgun (WGS) entry which is preliminary data.</text>
</comment>
<sequence>MGERCWFVQRIRSDVSAFTRYSVCKAQRDCSLRGNDIFPFVECCAKPSCPRNIPKET</sequence>
<dbReference type="EMBL" id="JADYXP020000001">
    <property type="protein sequence ID" value="KAL0132541.1"/>
    <property type="molecule type" value="Genomic_DNA"/>
</dbReference>
<dbReference type="Proteomes" id="UP001430953">
    <property type="component" value="Unassembled WGS sequence"/>
</dbReference>
<proteinExistence type="predicted"/>
<protein>
    <submittedName>
        <fullName evidence="1">Uncharacterized protein</fullName>
    </submittedName>
</protein>
<accession>A0AAW2GZI8</accession>
<name>A0AAW2GZI8_9HYME</name>
<dbReference type="AlphaFoldDB" id="A0AAW2GZI8"/>
<gene>
    <name evidence="1" type="ORF">PUN28_000355</name>
</gene>
<keyword evidence="2" id="KW-1185">Reference proteome</keyword>
<evidence type="ECO:0000313" key="2">
    <source>
        <dbReference type="Proteomes" id="UP001430953"/>
    </source>
</evidence>